<dbReference type="InterPro" id="IPR026893">
    <property type="entry name" value="Tyr/Ser_Pase_IphP-type"/>
</dbReference>
<sequence length="196" mass="21192">MSVPRTRLRKSCCSARPHTADEGPPCLGVSGAATGSSPLRVSLRVRRLRSTVIDGAYAVESRSGTGEVALEINSPAFLPQTGRCPGTRPGNPRRAVARRPPDATLLTALGVPRDTVMDDYLAGNTYRAKENAAMLAAMPLAQAAVYKPMPDVRSEYLNSGFQEVTSRYGTFDRYPDKALGLSHRDVRDLREHLPVG</sequence>
<evidence type="ECO:0000313" key="3">
    <source>
        <dbReference type="Proteomes" id="UP001571476"/>
    </source>
</evidence>
<accession>A0ABV4SNZ0</accession>
<feature type="region of interest" description="Disordered" evidence="1">
    <location>
        <begin position="1"/>
        <end position="33"/>
    </location>
</feature>
<dbReference type="Gene3D" id="3.90.190.10">
    <property type="entry name" value="Protein tyrosine phosphatase superfamily"/>
    <property type="match status" value="1"/>
</dbReference>
<reference evidence="2 3" key="1">
    <citation type="submission" date="2024-08" db="EMBL/GenBank/DDBJ databases">
        <title>Genome sequence of Streptomyces aureus CACIA-1.46HGO.</title>
        <authorList>
            <person name="Evangelista-Martinez Z."/>
        </authorList>
    </citation>
    <scope>NUCLEOTIDE SEQUENCE [LARGE SCALE GENOMIC DNA]</scope>
    <source>
        <strain evidence="2 3">CACIA-1.46HGO</strain>
    </source>
</reference>
<comment type="caution">
    <text evidence="2">The sequence shown here is derived from an EMBL/GenBank/DDBJ whole genome shotgun (WGS) entry which is preliminary data.</text>
</comment>
<dbReference type="Proteomes" id="UP001571476">
    <property type="component" value="Unassembled WGS sequence"/>
</dbReference>
<feature type="compositionally biased region" description="Basic residues" evidence="1">
    <location>
        <begin position="1"/>
        <end position="10"/>
    </location>
</feature>
<dbReference type="InterPro" id="IPR029021">
    <property type="entry name" value="Prot-tyrosine_phosphatase-like"/>
</dbReference>
<organism evidence="2 3">
    <name type="scientific">Streptomyces aureus</name>
    <dbReference type="NCBI Taxonomy" id="193461"/>
    <lineage>
        <taxon>Bacteria</taxon>
        <taxon>Bacillati</taxon>
        <taxon>Actinomycetota</taxon>
        <taxon>Actinomycetes</taxon>
        <taxon>Kitasatosporales</taxon>
        <taxon>Streptomycetaceae</taxon>
        <taxon>Streptomyces</taxon>
    </lineage>
</organism>
<proteinExistence type="predicted"/>
<keyword evidence="3" id="KW-1185">Reference proteome</keyword>
<dbReference type="EMBL" id="JBGOSP010000012">
    <property type="protein sequence ID" value="MFA3839213.1"/>
    <property type="molecule type" value="Genomic_DNA"/>
</dbReference>
<dbReference type="Pfam" id="PF13350">
    <property type="entry name" value="Y_phosphatase3"/>
    <property type="match status" value="1"/>
</dbReference>
<name>A0ABV4SNZ0_9ACTN</name>
<dbReference type="RefSeq" id="WP_372564103.1">
    <property type="nucleotide sequence ID" value="NZ_JBGOSP010000012.1"/>
</dbReference>
<gene>
    <name evidence="2" type="ORF">ACEG43_24060</name>
</gene>
<protein>
    <submittedName>
        <fullName evidence="2">Tyrosine-protein phosphatase</fullName>
    </submittedName>
</protein>
<dbReference type="SUPFAM" id="SSF52799">
    <property type="entry name" value="(Phosphotyrosine protein) phosphatases II"/>
    <property type="match status" value="1"/>
</dbReference>
<evidence type="ECO:0000313" key="2">
    <source>
        <dbReference type="EMBL" id="MFA3839213.1"/>
    </source>
</evidence>
<evidence type="ECO:0000256" key="1">
    <source>
        <dbReference type="SAM" id="MobiDB-lite"/>
    </source>
</evidence>